<dbReference type="InterPro" id="IPR037185">
    <property type="entry name" value="EmrE-like"/>
</dbReference>
<feature type="transmembrane region" description="Helical" evidence="6">
    <location>
        <begin position="105"/>
        <end position="126"/>
    </location>
</feature>
<evidence type="ECO:0000256" key="3">
    <source>
        <dbReference type="ARBA" id="ARBA00022692"/>
    </source>
</evidence>
<dbReference type="Pfam" id="PF00892">
    <property type="entry name" value="EamA"/>
    <property type="match status" value="2"/>
</dbReference>
<keyword evidence="9" id="KW-1185">Reference proteome</keyword>
<evidence type="ECO:0000256" key="1">
    <source>
        <dbReference type="ARBA" id="ARBA00004141"/>
    </source>
</evidence>
<feature type="domain" description="EamA" evidence="7">
    <location>
        <begin position="173"/>
        <end position="309"/>
    </location>
</feature>
<feature type="transmembrane region" description="Helical" evidence="6">
    <location>
        <begin position="236"/>
        <end position="259"/>
    </location>
</feature>
<dbReference type="EMBL" id="CP020083">
    <property type="protein sequence ID" value="ASR51258.1"/>
    <property type="molecule type" value="Genomic_DNA"/>
</dbReference>
<protein>
    <recommendedName>
        <fullName evidence="7">EamA domain-containing protein</fullName>
    </recommendedName>
</protein>
<evidence type="ECO:0000256" key="6">
    <source>
        <dbReference type="SAM" id="Phobius"/>
    </source>
</evidence>
<accession>A0ABN5B2U5</accession>
<keyword evidence="5 6" id="KW-0472">Membrane</keyword>
<dbReference type="Proteomes" id="UP000258016">
    <property type="component" value="Chromosome"/>
</dbReference>
<keyword evidence="3 6" id="KW-0812">Transmembrane</keyword>
<feature type="transmembrane region" description="Helical" evidence="6">
    <location>
        <begin position="133"/>
        <end position="157"/>
    </location>
</feature>
<organism evidence="8 9">
    <name type="scientific">Blastomonas fulva</name>
    <dbReference type="NCBI Taxonomy" id="1550728"/>
    <lineage>
        <taxon>Bacteria</taxon>
        <taxon>Pseudomonadati</taxon>
        <taxon>Pseudomonadota</taxon>
        <taxon>Alphaproteobacteria</taxon>
        <taxon>Sphingomonadales</taxon>
        <taxon>Sphingomonadaceae</taxon>
        <taxon>Blastomonas</taxon>
    </lineage>
</organism>
<gene>
    <name evidence="8" type="ORF">B5J99_07050</name>
</gene>
<dbReference type="GeneID" id="303485337"/>
<dbReference type="RefSeq" id="WP_117351988.1">
    <property type="nucleotide sequence ID" value="NZ_CP020083.1"/>
</dbReference>
<evidence type="ECO:0000256" key="2">
    <source>
        <dbReference type="ARBA" id="ARBA00009853"/>
    </source>
</evidence>
<feature type="transmembrane region" description="Helical" evidence="6">
    <location>
        <begin position="78"/>
        <end position="99"/>
    </location>
</feature>
<comment type="subcellular location">
    <subcellularLocation>
        <location evidence="1">Membrane</location>
        <topology evidence="1">Multi-pass membrane protein</topology>
    </subcellularLocation>
</comment>
<comment type="similarity">
    <text evidence="2">Belongs to the drug/metabolite transporter (DMT) superfamily. 10 TMS drug/metabolite exporter (DME) (TC 2.A.7.3) family.</text>
</comment>
<evidence type="ECO:0000313" key="9">
    <source>
        <dbReference type="Proteomes" id="UP000258016"/>
    </source>
</evidence>
<feature type="domain" description="EamA" evidence="7">
    <location>
        <begin position="18"/>
        <end position="149"/>
    </location>
</feature>
<dbReference type="SUPFAM" id="SSF103481">
    <property type="entry name" value="Multidrug resistance efflux transporter EmrE"/>
    <property type="match status" value="2"/>
</dbReference>
<proteinExistence type="inferred from homology"/>
<dbReference type="InterPro" id="IPR000620">
    <property type="entry name" value="EamA_dom"/>
</dbReference>
<evidence type="ECO:0000256" key="4">
    <source>
        <dbReference type="ARBA" id="ARBA00022989"/>
    </source>
</evidence>
<evidence type="ECO:0000259" key="7">
    <source>
        <dbReference type="Pfam" id="PF00892"/>
    </source>
</evidence>
<evidence type="ECO:0000256" key="5">
    <source>
        <dbReference type="ARBA" id="ARBA00023136"/>
    </source>
</evidence>
<evidence type="ECO:0000313" key="8">
    <source>
        <dbReference type="EMBL" id="ASR51258.1"/>
    </source>
</evidence>
<keyword evidence="4 6" id="KW-1133">Transmembrane helix</keyword>
<dbReference type="PANTHER" id="PTHR22911:SF6">
    <property type="entry name" value="SOLUTE CARRIER FAMILY 35 MEMBER G1"/>
    <property type="match status" value="1"/>
</dbReference>
<feature type="transmembrane region" description="Helical" evidence="6">
    <location>
        <begin position="12"/>
        <end position="32"/>
    </location>
</feature>
<feature type="transmembrane region" description="Helical" evidence="6">
    <location>
        <begin position="203"/>
        <end position="224"/>
    </location>
</feature>
<dbReference type="PANTHER" id="PTHR22911">
    <property type="entry name" value="ACYL-MALONYL CONDENSING ENZYME-RELATED"/>
    <property type="match status" value="1"/>
</dbReference>
<feature type="transmembrane region" description="Helical" evidence="6">
    <location>
        <begin position="266"/>
        <end position="284"/>
    </location>
</feature>
<name>A0ABN5B2U5_9SPHN</name>
<feature type="transmembrane region" description="Helical" evidence="6">
    <location>
        <begin position="290"/>
        <end position="309"/>
    </location>
</feature>
<feature type="transmembrane region" description="Helical" evidence="6">
    <location>
        <begin position="44"/>
        <end position="66"/>
    </location>
</feature>
<feature type="transmembrane region" description="Helical" evidence="6">
    <location>
        <begin position="169"/>
        <end position="191"/>
    </location>
</feature>
<reference evidence="8 9" key="1">
    <citation type="submission" date="2017-03" db="EMBL/GenBank/DDBJ databases">
        <title>Complete genome sequence of Blastomonas fulva degrading microcsystin LR.</title>
        <authorList>
            <person name="Lee H.-g."/>
            <person name="Jin L."/>
            <person name="oh H.-M."/>
        </authorList>
    </citation>
    <scope>NUCLEOTIDE SEQUENCE [LARGE SCALE GENOMIC DNA]</scope>
    <source>
        <strain evidence="8 9">T2</strain>
    </source>
</reference>
<dbReference type="Gene3D" id="1.10.3730.20">
    <property type="match status" value="1"/>
</dbReference>
<sequence>MASGPASSRAVNAAPLVAIAACLGGMLLFGAMDAAMKTVTIDMGVVAALFWRCMIGVVLALALFLAQRSPAIPRGAVLRLHLLRGTVVAAMAVLFFWGLARTPMAEAVAISFIAPIIALFLAAVVLKERIGSGAIMASVLGFAGVAVIASGRLGLLGGAAQAAGQDTGVAQWSGIAAITGSAVLYAWNLILQRQQAQLTSPQEIVLAQNLIIGFWMALAMPFVGKLPGEQLLSAPVGWGLLALSAVLSILSLLLLSWAYARAEAQALLPLEYSMFIWGALFGWLVFDETIGWTTLAGAGLIVTGCWLVARQPRP</sequence>